<proteinExistence type="predicted"/>
<name>A0A6F8T2L9_9GAMM</name>
<gene>
    <name evidence="1" type="ORF">TUM19329_09990</name>
</gene>
<dbReference type="Proteomes" id="UP000502894">
    <property type="component" value="Chromosome"/>
</dbReference>
<accession>A0A6F8T2L9</accession>
<sequence>MESFLSGSQAIAFTVALSKDERYQFIEAFLKRFGYLRHSAPMSEYHLTPCFQVINETGSQNPGLVQNFI</sequence>
<dbReference type="EMBL" id="AP022839">
    <property type="protein sequence ID" value="BCA94638.1"/>
    <property type="molecule type" value="Genomic_DNA"/>
</dbReference>
<dbReference type="AlphaFoldDB" id="A0A6F8T2L9"/>
<evidence type="ECO:0000313" key="1">
    <source>
        <dbReference type="EMBL" id="BCA94638.1"/>
    </source>
</evidence>
<dbReference type="KEGG" id="lant:TUM19329_09990"/>
<reference evidence="1" key="1">
    <citation type="journal article" date="2020" name="Microbiol. Resour. Announc.">
        <title>Complete Genome Sequence of Novel Psychrotolerant Legionella Strain TUM19329, Isolated from Antarctic Lake Sediment.</title>
        <authorList>
            <person name="Shimada S."/>
            <person name="Nakai R."/>
            <person name="Aoki K."/>
            <person name="Shimoeda N."/>
            <person name="Ohno G."/>
            <person name="Miyazaki Y."/>
            <person name="Kudoh S."/>
            <person name="Imura S."/>
            <person name="Watanabe K."/>
            <person name="Ishii Y."/>
            <person name="Tateda K."/>
        </authorList>
    </citation>
    <scope>NUCLEOTIDE SEQUENCE [LARGE SCALE GENOMIC DNA]</scope>
    <source>
        <strain evidence="1">TUM19329</strain>
    </source>
</reference>
<protein>
    <submittedName>
        <fullName evidence="1">Uncharacterized protein</fullName>
    </submittedName>
</protein>
<evidence type="ECO:0000313" key="2">
    <source>
        <dbReference type="Proteomes" id="UP000502894"/>
    </source>
</evidence>
<organism evidence="1 2">
    <name type="scientific">Legionella antarctica</name>
    <dbReference type="NCBI Taxonomy" id="2708020"/>
    <lineage>
        <taxon>Bacteria</taxon>
        <taxon>Pseudomonadati</taxon>
        <taxon>Pseudomonadota</taxon>
        <taxon>Gammaproteobacteria</taxon>
        <taxon>Legionellales</taxon>
        <taxon>Legionellaceae</taxon>
        <taxon>Legionella</taxon>
    </lineage>
</organism>
<keyword evidence="2" id="KW-1185">Reference proteome</keyword>